<keyword evidence="3" id="KW-0584">Phenylalanine biosynthesis</keyword>
<dbReference type="Gene3D" id="3.40.190.10">
    <property type="entry name" value="Periplasmic binding protein-like II"/>
    <property type="match status" value="2"/>
</dbReference>
<dbReference type="PANTHER" id="PTHR21022">
    <property type="entry name" value="PREPHENATE DEHYDRATASE P PROTEIN"/>
    <property type="match status" value="1"/>
</dbReference>
<dbReference type="Proteomes" id="UP001201163">
    <property type="component" value="Unassembled WGS sequence"/>
</dbReference>
<dbReference type="EMBL" id="JAKELL010000098">
    <property type="protein sequence ID" value="KAH8982586.1"/>
    <property type="molecule type" value="Genomic_DNA"/>
</dbReference>
<dbReference type="PANTHER" id="PTHR21022:SF19">
    <property type="entry name" value="PREPHENATE DEHYDRATASE-RELATED"/>
    <property type="match status" value="1"/>
</dbReference>
<reference evidence="8" key="1">
    <citation type="submission" date="2022-01" db="EMBL/GenBank/DDBJ databases">
        <title>Comparative genomics reveals a dynamic genome evolution in the ectomycorrhizal milk-cap (Lactarius) mushrooms.</title>
        <authorList>
            <consortium name="DOE Joint Genome Institute"/>
            <person name="Lebreton A."/>
            <person name="Tang N."/>
            <person name="Kuo A."/>
            <person name="LaButti K."/>
            <person name="Drula E."/>
            <person name="Barry K."/>
            <person name="Clum A."/>
            <person name="Lipzen A."/>
            <person name="Mousain D."/>
            <person name="Ng V."/>
            <person name="Wang R."/>
            <person name="Wang X."/>
            <person name="Dai Y."/>
            <person name="Henrissat B."/>
            <person name="Grigoriev I.V."/>
            <person name="Guerin-Laguette A."/>
            <person name="Yu F."/>
            <person name="Martin F.M."/>
        </authorList>
    </citation>
    <scope>NUCLEOTIDE SEQUENCE</scope>
    <source>
        <strain evidence="8">QP</strain>
    </source>
</reference>
<dbReference type="GO" id="GO:0005737">
    <property type="term" value="C:cytoplasm"/>
    <property type="evidence" value="ECO:0007669"/>
    <property type="project" value="TreeGrafter"/>
</dbReference>
<dbReference type="GO" id="GO:0004664">
    <property type="term" value="F:prephenate dehydratase activity"/>
    <property type="evidence" value="ECO:0007669"/>
    <property type="project" value="InterPro"/>
</dbReference>
<evidence type="ECO:0000313" key="9">
    <source>
        <dbReference type="Proteomes" id="UP001201163"/>
    </source>
</evidence>
<evidence type="ECO:0000256" key="1">
    <source>
        <dbReference type="ARBA" id="ARBA00022605"/>
    </source>
</evidence>
<dbReference type="Pfam" id="PF00800">
    <property type="entry name" value="PDT"/>
    <property type="match status" value="1"/>
</dbReference>
<dbReference type="CDD" id="cd13532">
    <property type="entry name" value="PBP2_PDT_like"/>
    <property type="match status" value="1"/>
</dbReference>
<evidence type="ECO:0000256" key="5">
    <source>
        <dbReference type="ARBA" id="ARBA00029440"/>
    </source>
</evidence>
<feature type="domain" description="Prephenate dehydratase" evidence="7">
    <location>
        <begin position="25"/>
        <end position="209"/>
    </location>
</feature>
<gene>
    <name evidence="8" type="ORF">EDB92DRAFT_1893739</name>
</gene>
<accession>A0AAD4Q410</accession>
<dbReference type="AlphaFoldDB" id="A0AAD4Q410"/>
<comment type="pathway">
    <text evidence="5">Amino-acid biosynthesis.</text>
</comment>
<comment type="caution">
    <text evidence="8">The sequence shown here is derived from an EMBL/GenBank/DDBJ whole genome shotgun (WGS) entry which is preliminary data.</text>
</comment>
<keyword evidence="4" id="KW-0456">Lyase</keyword>
<organism evidence="8 9">
    <name type="scientific">Lactarius akahatsu</name>
    <dbReference type="NCBI Taxonomy" id="416441"/>
    <lineage>
        <taxon>Eukaryota</taxon>
        <taxon>Fungi</taxon>
        <taxon>Dikarya</taxon>
        <taxon>Basidiomycota</taxon>
        <taxon>Agaricomycotina</taxon>
        <taxon>Agaricomycetes</taxon>
        <taxon>Russulales</taxon>
        <taxon>Russulaceae</taxon>
        <taxon>Lactarius</taxon>
    </lineage>
</organism>
<feature type="region of interest" description="Disordered" evidence="6">
    <location>
        <begin position="1"/>
        <end position="23"/>
    </location>
</feature>
<proteinExistence type="predicted"/>
<keyword evidence="9" id="KW-1185">Reference proteome</keyword>
<feature type="compositionally biased region" description="Basic and acidic residues" evidence="6">
    <location>
        <begin position="13"/>
        <end position="23"/>
    </location>
</feature>
<evidence type="ECO:0000259" key="7">
    <source>
        <dbReference type="PROSITE" id="PS51171"/>
    </source>
</evidence>
<sequence>MSSNPITEQITSRVEEQTGDDTRPVLTYLGPAGTYSHQAAFDRFAKTVHYRALNTISDVFHSVGPAVHLALLPQENSIFGIVTETYDLLRSSDVGESRWVRGAVTLPIQHCLVVRRGKTLRDIKKVLSHEQALGQCQRFLAANLPEAQQVSVASTAAAAEVVSKQPDAAADCAAICSKICLQLFADLELLHEGIQNEHQNFTRFYILANHPTTPLPNTRYDGRGEFNALIRLELQQKVDELNASQDSSHPTVTDLLAALCLPAIRIDRRPSAQHELFGSVYLVEVFDNEASNASRPSQRVGEEDVVTGPLPPWKERILDGIARVVARGGRADLLGTW</sequence>
<dbReference type="GO" id="GO:0009094">
    <property type="term" value="P:L-phenylalanine biosynthetic process"/>
    <property type="evidence" value="ECO:0007669"/>
    <property type="project" value="UniProtKB-KW"/>
</dbReference>
<evidence type="ECO:0000313" key="8">
    <source>
        <dbReference type="EMBL" id="KAH8982586.1"/>
    </source>
</evidence>
<dbReference type="SUPFAM" id="SSF53850">
    <property type="entry name" value="Periplasmic binding protein-like II"/>
    <property type="match status" value="1"/>
</dbReference>
<keyword evidence="1" id="KW-0028">Amino-acid biosynthesis</keyword>
<dbReference type="InterPro" id="IPR001086">
    <property type="entry name" value="Preph_deHydtase"/>
</dbReference>
<evidence type="ECO:0000256" key="2">
    <source>
        <dbReference type="ARBA" id="ARBA00023141"/>
    </source>
</evidence>
<name>A0AAD4Q410_9AGAM</name>
<dbReference type="PROSITE" id="PS51171">
    <property type="entry name" value="PREPHENATE_DEHYDR_3"/>
    <property type="match status" value="1"/>
</dbReference>
<feature type="compositionally biased region" description="Polar residues" evidence="6">
    <location>
        <begin position="1"/>
        <end position="12"/>
    </location>
</feature>
<evidence type="ECO:0000256" key="4">
    <source>
        <dbReference type="ARBA" id="ARBA00023239"/>
    </source>
</evidence>
<keyword evidence="2" id="KW-0057">Aromatic amino acid biosynthesis</keyword>
<evidence type="ECO:0000256" key="6">
    <source>
        <dbReference type="SAM" id="MobiDB-lite"/>
    </source>
</evidence>
<protein>
    <submittedName>
        <fullName evidence="8">PDT-domain-containing protein</fullName>
    </submittedName>
</protein>
<evidence type="ECO:0000256" key="3">
    <source>
        <dbReference type="ARBA" id="ARBA00023222"/>
    </source>
</evidence>